<evidence type="ECO:0000313" key="7">
    <source>
        <dbReference type="EMBL" id="MFC7152390.1"/>
    </source>
</evidence>
<dbReference type="InterPro" id="IPR039425">
    <property type="entry name" value="RNA_pol_sigma-70-like"/>
</dbReference>
<evidence type="ECO:0000256" key="2">
    <source>
        <dbReference type="ARBA" id="ARBA00023015"/>
    </source>
</evidence>
<keyword evidence="8" id="KW-1185">Reference proteome</keyword>
<dbReference type="SUPFAM" id="SSF88659">
    <property type="entry name" value="Sigma3 and sigma4 domains of RNA polymerase sigma factors"/>
    <property type="match status" value="1"/>
</dbReference>
<evidence type="ECO:0000256" key="4">
    <source>
        <dbReference type="ARBA" id="ARBA00023163"/>
    </source>
</evidence>
<proteinExistence type="inferred from homology"/>
<keyword evidence="2" id="KW-0805">Transcription regulation</keyword>
<feature type="domain" description="RNA polymerase sigma-70 region 2" evidence="5">
    <location>
        <begin position="10"/>
        <end position="74"/>
    </location>
</feature>
<reference evidence="8" key="1">
    <citation type="journal article" date="2019" name="Int. J. Syst. Evol. Microbiol.">
        <title>The Global Catalogue of Microorganisms (GCM) 10K type strain sequencing project: providing services to taxonomists for standard genome sequencing and annotation.</title>
        <authorList>
            <consortium name="The Broad Institute Genomics Platform"/>
            <consortium name="The Broad Institute Genome Sequencing Center for Infectious Disease"/>
            <person name="Wu L."/>
            <person name="Ma J."/>
        </authorList>
    </citation>
    <scope>NUCLEOTIDE SEQUENCE [LARGE SCALE GENOMIC DNA]</scope>
    <source>
        <strain evidence="8">KCTC 12907</strain>
    </source>
</reference>
<dbReference type="Gene3D" id="1.10.10.10">
    <property type="entry name" value="Winged helix-like DNA-binding domain superfamily/Winged helix DNA-binding domain"/>
    <property type="match status" value="1"/>
</dbReference>
<dbReference type="InterPro" id="IPR013249">
    <property type="entry name" value="RNA_pol_sigma70_r4_t2"/>
</dbReference>
<dbReference type="NCBIfam" id="TIGR02937">
    <property type="entry name" value="sigma70-ECF"/>
    <property type="match status" value="1"/>
</dbReference>
<organism evidence="7 8">
    <name type="scientific">Cohnella cellulosilytica</name>
    <dbReference type="NCBI Taxonomy" id="986710"/>
    <lineage>
        <taxon>Bacteria</taxon>
        <taxon>Bacillati</taxon>
        <taxon>Bacillota</taxon>
        <taxon>Bacilli</taxon>
        <taxon>Bacillales</taxon>
        <taxon>Paenibacillaceae</taxon>
        <taxon>Cohnella</taxon>
    </lineage>
</organism>
<dbReference type="SUPFAM" id="SSF88946">
    <property type="entry name" value="Sigma2 domain of RNA polymerase sigma factors"/>
    <property type="match status" value="1"/>
</dbReference>
<dbReference type="PANTHER" id="PTHR43133">
    <property type="entry name" value="RNA POLYMERASE ECF-TYPE SIGMA FACTO"/>
    <property type="match status" value="1"/>
</dbReference>
<sequence>MDNGTLREIMEQYWSEIWNYAYFLTKDREMARDIAQDAFIKSYYKIATYRGQASFKSWLLAIARNTAFRYKRSAFWRRVTLMPRPPAEERTVESAEAAYWSRQETDELWRIVMDLPDKYREVLTLDILYDLPVKELAALLRIPAGTVKSRLSRARRIVEDKRKEEQE</sequence>
<accession>A0ABW2FGW6</accession>
<feature type="domain" description="RNA polymerase sigma factor 70 region 4 type 2" evidence="6">
    <location>
        <begin position="106"/>
        <end position="156"/>
    </location>
</feature>
<dbReference type="InterPro" id="IPR007627">
    <property type="entry name" value="RNA_pol_sigma70_r2"/>
</dbReference>
<dbReference type="InterPro" id="IPR014284">
    <property type="entry name" value="RNA_pol_sigma-70_dom"/>
</dbReference>
<dbReference type="PANTHER" id="PTHR43133:SF46">
    <property type="entry name" value="RNA POLYMERASE SIGMA-70 FACTOR ECF SUBFAMILY"/>
    <property type="match status" value="1"/>
</dbReference>
<evidence type="ECO:0000256" key="3">
    <source>
        <dbReference type="ARBA" id="ARBA00023082"/>
    </source>
</evidence>
<dbReference type="EMBL" id="JBHTAI010000022">
    <property type="protein sequence ID" value="MFC7152390.1"/>
    <property type="molecule type" value="Genomic_DNA"/>
</dbReference>
<gene>
    <name evidence="7" type="ORF">ACFQMJ_27975</name>
</gene>
<comment type="similarity">
    <text evidence="1">Belongs to the sigma-70 factor family. ECF subfamily.</text>
</comment>
<dbReference type="Gene3D" id="1.10.1740.10">
    <property type="match status" value="1"/>
</dbReference>
<keyword evidence="3" id="KW-0731">Sigma factor</keyword>
<dbReference type="InterPro" id="IPR013325">
    <property type="entry name" value="RNA_pol_sigma_r2"/>
</dbReference>
<dbReference type="Pfam" id="PF04542">
    <property type="entry name" value="Sigma70_r2"/>
    <property type="match status" value="1"/>
</dbReference>
<dbReference type="Proteomes" id="UP001596378">
    <property type="component" value="Unassembled WGS sequence"/>
</dbReference>
<evidence type="ECO:0000259" key="5">
    <source>
        <dbReference type="Pfam" id="PF04542"/>
    </source>
</evidence>
<dbReference type="InterPro" id="IPR036388">
    <property type="entry name" value="WH-like_DNA-bd_sf"/>
</dbReference>
<name>A0ABW2FGW6_9BACL</name>
<dbReference type="CDD" id="cd06171">
    <property type="entry name" value="Sigma70_r4"/>
    <property type="match status" value="1"/>
</dbReference>
<comment type="caution">
    <text evidence="7">The sequence shown here is derived from an EMBL/GenBank/DDBJ whole genome shotgun (WGS) entry which is preliminary data.</text>
</comment>
<evidence type="ECO:0000313" key="8">
    <source>
        <dbReference type="Proteomes" id="UP001596378"/>
    </source>
</evidence>
<protein>
    <submittedName>
        <fullName evidence="7">RNA polymerase sigma factor</fullName>
    </submittedName>
</protein>
<evidence type="ECO:0000259" key="6">
    <source>
        <dbReference type="Pfam" id="PF08281"/>
    </source>
</evidence>
<dbReference type="InterPro" id="IPR013324">
    <property type="entry name" value="RNA_pol_sigma_r3/r4-like"/>
</dbReference>
<evidence type="ECO:0000256" key="1">
    <source>
        <dbReference type="ARBA" id="ARBA00010641"/>
    </source>
</evidence>
<dbReference type="Pfam" id="PF08281">
    <property type="entry name" value="Sigma70_r4_2"/>
    <property type="match status" value="1"/>
</dbReference>
<keyword evidence="4" id="KW-0804">Transcription</keyword>